<evidence type="ECO:0000313" key="2">
    <source>
        <dbReference type="Proteomes" id="UP000184611"/>
    </source>
</evidence>
<dbReference type="Gene3D" id="2.60.40.10">
    <property type="entry name" value="Immunoglobulins"/>
    <property type="match status" value="1"/>
</dbReference>
<dbReference type="PANTHER" id="PTHR37833:SF1">
    <property type="entry name" value="SIGNAL PEPTIDE PROTEIN"/>
    <property type="match status" value="1"/>
</dbReference>
<dbReference type="PROSITE" id="PS51257">
    <property type="entry name" value="PROKAR_LIPOPROTEIN"/>
    <property type="match status" value="1"/>
</dbReference>
<sequence length="158" mass="17009">MIKKSIRLFVVSLVFLTTACKKESISDKITDADMKAIQEQNVIAGKLSKVAFDKEIHDFGTINEGQIVETQFLVKNVGDADLLIYEAKGSCGCTVPEPPKDPIKPGESAPIKVSFDSKGKPGAQEKTVTIKTNTPNGFEIFKIKANVTPLAGIPASTK</sequence>
<proteinExistence type="predicted"/>
<organism evidence="1 2">
    <name type="scientific">Flavobacterium cucumis</name>
    <dbReference type="NCBI Taxonomy" id="416016"/>
    <lineage>
        <taxon>Bacteria</taxon>
        <taxon>Pseudomonadati</taxon>
        <taxon>Bacteroidota</taxon>
        <taxon>Flavobacteriia</taxon>
        <taxon>Flavobacteriales</taxon>
        <taxon>Flavobacteriaceae</taxon>
        <taxon>Flavobacterium</taxon>
    </lineage>
</organism>
<dbReference type="InterPro" id="IPR011467">
    <property type="entry name" value="DUF1573"/>
</dbReference>
<dbReference type="Pfam" id="PF07610">
    <property type="entry name" value="DUF1573"/>
    <property type="match status" value="1"/>
</dbReference>
<dbReference type="EMBL" id="FRYK01000004">
    <property type="protein sequence ID" value="SHO73877.1"/>
    <property type="molecule type" value="Genomic_DNA"/>
</dbReference>
<dbReference type="OrthoDB" id="826619at2"/>
<dbReference type="RefSeq" id="WP_084530285.1">
    <property type="nucleotide sequence ID" value="NZ_CBCSEA010000007.1"/>
</dbReference>
<evidence type="ECO:0008006" key="3">
    <source>
        <dbReference type="Google" id="ProtNLM"/>
    </source>
</evidence>
<accession>A0A1M7ZZ31</accession>
<dbReference type="InterPro" id="IPR013783">
    <property type="entry name" value="Ig-like_fold"/>
</dbReference>
<name>A0A1M7ZZ31_9FLAO</name>
<protein>
    <recommendedName>
        <fullName evidence="3">DUF1573 domain-containing protein</fullName>
    </recommendedName>
</protein>
<gene>
    <name evidence="1" type="ORF">SAMN05443547_2253</name>
</gene>
<keyword evidence="2" id="KW-1185">Reference proteome</keyword>
<evidence type="ECO:0000313" key="1">
    <source>
        <dbReference type="EMBL" id="SHO73877.1"/>
    </source>
</evidence>
<dbReference type="STRING" id="416016.SAMN05443547_2253"/>
<reference evidence="2" key="1">
    <citation type="submission" date="2016-12" db="EMBL/GenBank/DDBJ databases">
        <authorList>
            <person name="Varghese N."/>
            <person name="Submissions S."/>
        </authorList>
    </citation>
    <scope>NUCLEOTIDE SEQUENCE [LARGE SCALE GENOMIC DNA]</scope>
    <source>
        <strain evidence="2">DSM 18830</strain>
    </source>
</reference>
<dbReference type="Proteomes" id="UP000184611">
    <property type="component" value="Unassembled WGS sequence"/>
</dbReference>
<dbReference type="AlphaFoldDB" id="A0A1M7ZZ31"/>
<dbReference type="PANTHER" id="PTHR37833">
    <property type="entry name" value="LIPOPROTEIN-RELATED"/>
    <property type="match status" value="1"/>
</dbReference>